<feature type="binding site" evidence="19">
    <location>
        <position position="247"/>
    </location>
    <ligand>
        <name>Zn(2+)</name>
        <dbReference type="ChEBI" id="CHEBI:29105"/>
        <label>1</label>
    </ligand>
</feature>
<dbReference type="InterPro" id="IPR018506">
    <property type="entry name" value="Cyt_B5_heme-BS"/>
</dbReference>
<keyword evidence="12 22" id="KW-1133">Transmembrane helix</keyword>
<evidence type="ECO:0000256" key="15">
    <source>
        <dbReference type="ARBA" id="ARBA00023098"/>
    </source>
</evidence>
<dbReference type="PANTHER" id="PTHR12863:SF1">
    <property type="entry name" value="FATTY ACID 2-HYDROXYLASE"/>
    <property type="match status" value="1"/>
</dbReference>
<comment type="cofactor">
    <cofactor evidence="20">
        <name>Fe cation</name>
        <dbReference type="ChEBI" id="CHEBI:24875"/>
    </cofactor>
</comment>
<evidence type="ECO:0000256" key="1">
    <source>
        <dbReference type="ARBA" id="ARBA00004477"/>
    </source>
</evidence>
<dbReference type="EMBL" id="KB933350">
    <property type="protein sequence ID" value="EON96321.1"/>
    <property type="molecule type" value="Genomic_DNA"/>
</dbReference>
<evidence type="ECO:0000256" key="4">
    <source>
        <dbReference type="ARBA" id="ARBA00005747"/>
    </source>
</evidence>
<evidence type="ECO:0000256" key="11">
    <source>
        <dbReference type="ARBA" id="ARBA00022833"/>
    </source>
</evidence>
<dbReference type="Gene3D" id="3.10.120.10">
    <property type="entry name" value="Cytochrome b5-like heme/steroid binding domain"/>
    <property type="match status" value="1"/>
</dbReference>
<accession>R8BAJ8</accession>
<keyword evidence="16 18" id="KW-0472">Membrane</keyword>
<keyword evidence="10 18" id="KW-0276">Fatty acid metabolism</keyword>
<evidence type="ECO:0000256" key="18">
    <source>
        <dbReference type="PIRNR" id="PIRNR005149"/>
    </source>
</evidence>
<protein>
    <recommendedName>
        <fullName evidence="18">Ceramide very long chain fatty acid hydroxylase</fullName>
        <ecNumber evidence="18">1.-.-.-</ecNumber>
    </recommendedName>
</protein>
<comment type="cofactor">
    <cofactor evidence="18 19">
        <name>Zn(2+)</name>
        <dbReference type="ChEBI" id="CHEBI:29105"/>
    </cofactor>
    <text evidence="18 19">Binds 2 Zn(2+) ions per subunit that likely form a catalytic dimetal center.</text>
</comment>
<feature type="domain" description="Cytochrome b5 heme-binding" evidence="23">
    <location>
        <begin position="6"/>
        <end position="85"/>
    </location>
</feature>
<dbReference type="OrthoDB" id="2204368at2759"/>
<dbReference type="Pfam" id="PF04116">
    <property type="entry name" value="FA_hydroxylase"/>
    <property type="match status" value="1"/>
</dbReference>
<evidence type="ECO:0000256" key="9">
    <source>
        <dbReference type="ARBA" id="ARBA00022824"/>
    </source>
</evidence>
<keyword evidence="6 20" id="KW-0349">Heme</keyword>
<dbReference type="GO" id="GO:0005789">
    <property type="term" value="C:endoplasmic reticulum membrane"/>
    <property type="evidence" value="ECO:0007669"/>
    <property type="project" value="UniProtKB-SubCell"/>
</dbReference>
<evidence type="ECO:0000256" key="14">
    <source>
        <dbReference type="ARBA" id="ARBA00023004"/>
    </source>
</evidence>
<evidence type="ECO:0000256" key="2">
    <source>
        <dbReference type="ARBA" id="ARBA00004991"/>
    </source>
</evidence>
<organism evidence="24 25">
    <name type="scientific">Phaeoacremonium minimum (strain UCR-PA7)</name>
    <name type="common">Esca disease fungus</name>
    <name type="synonym">Togninia minima</name>
    <dbReference type="NCBI Taxonomy" id="1286976"/>
    <lineage>
        <taxon>Eukaryota</taxon>
        <taxon>Fungi</taxon>
        <taxon>Dikarya</taxon>
        <taxon>Ascomycota</taxon>
        <taxon>Pezizomycotina</taxon>
        <taxon>Sordariomycetes</taxon>
        <taxon>Sordariomycetidae</taxon>
        <taxon>Togniniales</taxon>
        <taxon>Togniniaceae</taxon>
        <taxon>Phaeoacremonium</taxon>
    </lineage>
</organism>
<evidence type="ECO:0000256" key="10">
    <source>
        <dbReference type="ARBA" id="ARBA00022832"/>
    </source>
</evidence>
<comment type="subcellular location">
    <subcellularLocation>
        <location evidence="1">Endoplasmic reticulum membrane</location>
        <topology evidence="1">Multi-pass membrane protein</topology>
    </subcellularLocation>
</comment>
<evidence type="ECO:0000256" key="21">
    <source>
        <dbReference type="SAM" id="MobiDB-lite"/>
    </source>
</evidence>
<feature type="transmembrane region" description="Helical" evidence="22">
    <location>
        <begin position="279"/>
        <end position="297"/>
    </location>
</feature>
<dbReference type="PROSITE" id="PS00191">
    <property type="entry name" value="CYTOCHROME_B5_1"/>
    <property type="match status" value="1"/>
</dbReference>
<dbReference type="GO" id="GO:0020037">
    <property type="term" value="F:heme binding"/>
    <property type="evidence" value="ECO:0007669"/>
    <property type="project" value="InterPro"/>
</dbReference>
<evidence type="ECO:0000313" key="24">
    <source>
        <dbReference type="EMBL" id="EON96321.1"/>
    </source>
</evidence>
<evidence type="ECO:0000256" key="8">
    <source>
        <dbReference type="ARBA" id="ARBA00022723"/>
    </source>
</evidence>
<feature type="binding site" evidence="19">
    <location>
        <position position="270"/>
    </location>
    <ligand>
        <name>Zn(2+)</name>
        <dbReference type="ChEBI" id="CHEBI:29105"/>
        <label>1</label>
    </ligand>
</feature>
<dbReference type="EC" id="1.-.-.-" evidence="18"/>
<feature type="binding site" description="axial binding residue" evidence="20">
    <location>
        <position position="68"/>
    </location>
    <ligand>
        <name>heme</name>
        <dbReference type="ChEBI" id="CHEBI:30413"/>
    </ligand>
    <ligandPart>
        <name>Fe</name>
        <dbReference type="ChEBI" id="CHEBI:18248"/>
    </ligandPart>
</feature>
<evidence type="ECO:0000256" key="19">
    <source>
        <dbReference type="PIRSR" id="PIRSR005149-1"/>
    </source>
</evidence>
<feature type="transmembrane region" description="Helical" evidence="22">
    <location>
        <begin position="221"/>
        <end position="241"/>
    </location>
</feature>
<dbReference type="eggNOG" id="KOG0539">
    <property type="taxonomic scope" value="Eukaryota"/>
</dbReference>
<keyword evidence="8 18" id="KW-0479">Metal-binding</keyword>
<feature type="binding site" evidence="19">
    <location>
        <position position="330"/>
    </location>
    <ligand>
        <name>Zn(2+)</name>
        <dbReference type="ChEBI" id="CHEBI:29105"/>
        <label>2</label>
    </ligand>
</feature>
<dbReference type="GeneID" id="19329051"/>
<evidence type="ECO:0000256" key="6">
    <source>
        <dbReference type="ARBA" id="ARBA00022617"/>
    </source>
</evidence>
<dbReference type="PANTHER" id="PTHR12863">
    <property type="entry name" value="FATTY ACID HYDROXYLASE"/>
    <property type="match status" value="1"/>
</dbReference>
<feature type="binding site" evidence="19">
    <location>
        <position position="348"/>
    </location>
    <ligand>
        <name>Zn(2+)</name>
        <dbReference type="ChEBI" id="CHEBI:29105"/>
        <label>1</label>
    </ligand>
</feature>
<feature type="region of interest" description="Disordered" evidence="21">
    <location>
        <begin position="105"/>
        <end position="127"/>
    </location>
</feature>
<comment type="pathway">
    <text evidence="3">Lipid metabolism.</text>
</comment>
<keyword evidence="5 18" id="KW-0444">Lipid biosynthesis</keyword>
<reference evidence="25" key="1">
    <citation type="journal article" date="2013" name="Genome Announc.">
        <title>Draft genome sequence of the ascomycete Phaeoacremonium aleophilum strain UCR-PA7, a causal agent of the esca disease complex in grapevines.</title>
        <authorList>
            <person name="Blanco-Ulate B."/>
            <person name="Rolshausen P."/>
            <person name="Cantu D."/>
        </authorList>
    </citation>
    <scope>NUCLEOTIDE SEQUENCE [LARGE SCALE GENOMIC DNA]</scope>
    <source>
        <strain evidence="25">UCR-PA7</strain>
    </source>
</reference>
<evidence type="ECO:0000259" key="23">
    <source>
        <dbReference type="PROSITE" id="PS50255"/>
    </source>
</evidence>
<dbReference type="PIRSF" id="PIRSF005149">
    <property type="entry name" value="IPC-B_HD"/>
    <property type="match status" value="1"/>
</dbReference>
<keyword evidence="15 18" id="KW-0443">Lipid metabolism</keyword>
<feature type="binding site" description="axial binding residue" evidence="20">
    <location>
        <position position="41"/>
    </location>
    <ligand>
        <name>heme</name>
        <dbReference type="ChEBI" id="CHEBI:30413"/>
    </ligand>
    <ligandPart>
        <name>Fe</name>
        <dbReference type="ChEBI" id="CHEBI:18248"/>
    </ligandPart>
</feature>
<evidence type="ECO:0000256" key="3">
    <source>
        <dbReference type="ARBA" id="ARBA00005189"/>
    </source>
</evidence>
<dbReference type="InterPro" id="IPR006694">
    <property type="entry name" value="Fatty_acid_hydroxylase"/>
</dbReference>
<evidence type="ECO:0000256" key="16">
    <source>
        <dbReference type="ARBA" id="ARBA00023136"/>
    </source>
</evidence>
<dbReference type="Pfam" id="PF00173">
    <property type="entry name" value="Cyt-b5"/>
    <property type="match status" value="1"/>
</dbReference>
<evidence type="ECO:0000256" key="12">
    <source>
        <dbReference type="ARBA" id="ARBA00022989"/>
    </source>
</evidence>
<feature type="binding site" evidence="19">
    <location>
        <position position="349"/>
    </location>
    <ligand>
        <name>Zn(2+)</name>
        <dbReference type="ChEBI" id="CHEBI:29105"/>
        <label>2</label>
    </ligand>
</feature>
<keyword evidence="11 19" id="KW-0862">Zinc</keyword>
<dbReference type="InterPro" id="IPR001199">
    <property type="entry name" value="Cyt_B5-like_heme/steroid-bd"/>
</dbReference>
<comment type="similarity">
    <text evidence="4 18">Belongs to the sterol desaturase family. SCS7 subfamily.</text>
</comment>
<keyword evidence="14 18" id="KW-0408">Iron</keyword>
<dbReference type="FunFam" id="3.10.120.10:FF:000002">
    <property type="entry name" value="Cytochrome b5 type B"/>
    <property type="match status" value="1"/>
</dbReference>
<sequence length="381" mass="44086">MPSRTLPTFTLAEVESHNNEKSCYVTVGKSVYDVTDFLDSHPGGADLVLEYAGKDVTEILKDEASHTHTEAAYDVLDDSLVGFLASKVAANGKAVNGKAVSTTVDEEELNGNGESVHPRTGMSRPEDLEKETDYDSDYKKHKFLDLSRPLFPQVWFGGFTKEFYLDQVHRPRHYKGGQSAPLFGNFLEPLTKTPWWIVPTLWWPPICYGTYLASQGFDNKLYLVAYWIFGVFFWSLIEYTLHRFLFHLDYYLPDNRVGITLHFTLHGIHHYLPMDKYRLVMPPTLFLALVGPFWKLAHALFYWDWNIATAAFCGGMFGYTCYDMTHYFLHHQNLPLWYKSLKKYHLEHHFLDYENGFGVTSRFWDRVFGTEIINPPVVKTK</sequence>
<dbReference type="GO" id="GO:0006633">
    <property type="term" value="P:fatty acid biosynthetic process"/>
    <property type="evidence" value="ECO:0007669"/>
    <property type="project" value="UniProtKB-KW"/>
</dbReference>
<evidence type="ECO:0000256" key="20">
    <source>
        <dbReference type="PIRSR" id="PIRSR005149-50"/>
    </source>
</evidence>
<evidence type="ECO:0000256" key="5">
    <source>
        <dbReference type="ARBA" id="ARBA00022516"/>
    </source>
</evidence>
<dbReference type="RefSeq" id="XP_007918928.1">
    <property type="nucleotide sequence ID" value="XM_007920737.1"/>
</dbReference>
<keyword evidence="13 18" id="KW-0560">Oxidoreductase</keyword>
<evidence type="ECO:0000256" key="22">
    <source>
        <dbReference type="SAM" id="Phobius"/>
    </source>
</evidence>
<feature type="binding site" evidence="19">
    <location>
        <position position="326"/>
    </location>
    <ligand>
        <name>Zn(2+)</name>
        <dbReference type="ChEBI" id="CHEBI:29105"/>
        <label>2</label>
    </ligand>
</feature>
<keyword evidence="9 18" id="KW-0256">Endoplasmic reticulum</keyword>
<feature type="binding site" evidence="19">
    <location>
        <position position="242"/>
    </location>
    <ligand>
        <name>Zn(2+)</name>
        <dbReference type="ChEBI" id="CHEBI:29105"/>
        <label>1</label>
    </ligand>
</feature>
<dbReference type="SMART" id="SM01117">
    <property type="entry name" value="Cyt-b5"/>
    <property type="match status" value="1"/>
</dbReference>
<dbReference type="InterPro" id="IPR036400">
    <property type="entry name" value="Cyt_B5-like_heme/steroid_sf"/>
</dbReference>
<keyword evidence="25" id="KW-1185">Reference proteome</keyword>
<proteinExistence type="inferred from homology"/>
<dbReference type="Proteomes" id="UP000014074">
    <property type="component" value="Unassembled WGS sequence"/>
</dbReference>
<keyword evidence="7 22" id="KW-0812">Transmembrane</keyword>
<evidence type="ECO:0000256" key="17">
    <source>
        <dbReference type="ARBA" id="ARBA00023160"/>
    </source>
</evidence>
<dbReference type="GO" id="GO:0080132">
    <property type="term" value="F:fatty acid 2-hydroxylase activity"/>
    <property type="evidence" value="ECO:0007669"/>
    <property type="project" value="InterPro"/>
</dbReference>
<dbReference type="HOGENOM" id="CLU_034756_0_1_1"/>
<feature type="binding site" evidence="19">
    <location>
        <position position="266"/>
    </location>
    <ligand>
        <name>Zn(2+)</name>
        <dbReference type="ChEBI" id="CHEBI:29105"/>
        <label>1</label>
    </ligand>
</feature>
<dbReference type="GO" id="GO:0005506">
    <property type="term" value="F:iron ion binding"/>
    <property type="evidence" value="ECO:0007669"/>
    <property type="project" value="UniProtKB-UniRule"/>
</dbReference>
<gene>
    <name evidence="24" type="ORF">UCRPA7_8219</name>
</gene>
<dbReference type="InterPro" id="IPR014430">
    <property type="entry name" value="Scs7"/>
</dbReference>
<feature type="binding site" evidence="19">
    <location>
        <position position="345"/>
    </location>
    <ligand>
        <name>Zn(2+)</name>
        <dbReference type="ChEBI" id="CHEBI:29105"/>
        <label>2</label>
    </ligand>
</feature>
<evidence type="ECO:0000313" key="25">
    <source>
        <dbReference type="Proteomes" id="UP000014074"/>
    </source>
</evidence>
<dbReference type="KEGG" id="tmn:UCRPA7_8219"/>
<comment type="function">
    <text evidence="18">Ceramide hydroxylase involved in the hydroxylation of sphingolipid-associated very long chain fatty acids. Postulated to hydroxylate the very long chain fatty acid of dihydroceramides and phytoceramides at C-2.</text>
</comment>
<dbReference type="AlphaFoldDB" id="R8BAJ8"/>
<evidence type="ECO:0000256" key="7">
    <source>
        <dbReference type="ARBA" id="ARBA00022692"/>
    </source>
</evidence>
<dbReference type="PROSITE" id="PS50255">
    <property type="entry name" value="CYTOCHROME_B5_2"/>
    <property type="match status" value="1"/>
</dbReference>
<dbReference type="PRINTS" id="PR00363">
    <property type="entry name" value="CYTOCHROMEB5"/>
</dbReference>
<keyword evidence="17 18" id="KW-0275">Fatty acid biosynthesis</keyword>
<dbReference type="SUPFAM" id="SSF55856">
    <property type="entry name" value="Cytochrome b5-like heme/steroid binding domain"/>
    <property type="match status" value="1"/>
</dbReference>
<feature type="binding site" evidence="19">
    <location>
        <position position="269"/>
    </location>
    <ligand>
        <name>Zn(2+)</name>
        <dbReference type="ChEBI" id="CHEBI:29105"/>
        <label>1</label>
    </ligand>
</feature>
<name>R8BAJ8_PHAM7</name>
<evidence type="ECO:0000256" key="13">
    <source>
        <dbReference type="ARBA" id="ARBA00023002"/>
    </source>
</evidence>
<comment type="pathway">
    <text evidence="2">Sphingolipid metabolism.</text>
</comment>